<keyword evidence="3 12" id="KW-0235">DNA replication</keyword>
<dbReference type="eggNOG" id="COG0305">
    <property type="taxonomic scope" value="Bacteria"/>
</dbReference>
<keyword evidence="15" id="KW-1185">Reference proteome</keyword>
<dbReference type="Gene3D" id="1.10.860.10">
    <property type="entry name" value="DNAb Helicase, Chain A"/>
    <property type="match status" value="1"/>
</dbReference>
<keyword evidence="7 12" id="KW-0067">ATP-binding</keyword>
<dbReference type="PANTHER" id="PTHR30153:SF2">
    <property type="entry name" value="REPLICATIVE DNA HELICASE"/>
    <property type="match status" value="1"/>
</dbReference>
<dbReference type="GO" id="GO:0005829">
    <property type="term" value="C:cytosol"/>
    <property type="evidence" value="ECO:0007669"/>
    <property type="project" value="TreeGrafter"/>
</dbReference>
<dbReference type="PROSITE" id="PS51199">
    <property type="entry name" value="SF4_HELICASE"/>
    <property type="match status" value="1"/>
</dbReference>
<keyword evidence="4 12" id="KW-0547">Nucleotide-binding</keyword>
<dbReference type="SUPFAM" id="SSF48024">
    <property type="entry name" value="N-terminal domain of DnaB helicase"/>
    <property type="match status" value="1"/>
</dbReference>
<evidence type="ECO:0000256" key="12">
    <source>
        <dbReference type="RuleBase" id="RU362085"/>
    </source>
</evidence>
<comment type="catalytic activity">
    <reaction evidence="10 12">
        <text>ATP + H2O = ADP + phosphate + H(+)</text>
        <dbReference type="Rhea" id="RHEA:13065"/>
        <dbReference type="ChEBI" id="CHEBI:15377"/>
        <dbReference type="ChEBI" id="CHEBI:15378"/>
        <dbReference type="ChEBI" id="CHEBI:30616"/>
        <dbReference type="ChEBI" id="CHEBI:43474"/>
        <dbReference type="ChEBI" id="CHEBI:456216"/>
        <dbReference type="EC" id="5.6.2.3"/>
    </reaction>
</comment>
<evidence type="ECO:0000259" key="13">
    <source>
        <dbReference type="PROSITE" id="PS51199"/>
    </source>
</evidence>
<proteinExistence type="inferred from homology"/>
<dbReference type="KEGG" id="mpt:Mpe_B0357"/>
<dbReference type="HOGENOM" id="CLU_005373_0_0_4"/>
<dbReference type="GO" id="GO:0005524">
    <property type="term" value="F:ATP binding"/>
    <property type="evidence" value="ECO:0007669"/>
    <property type="project" value="UniProtKB-UniRule"/>
</dbReference>
<evidence type="ECO:0000256" key="1">
    <source>
        <dbReference type="ARBA" id="ARBA00008428"/>
    </source>
</evidence>
<reference evidence="14 15" key="1">
    <citation type="journal article" date="2007" name="J. Bacteriol.">
        <title>Whole-genome analysis of the methyl tert-butyl ether-degrading beta-proteobacterium Methylibium petroleiphilum PM1.</title>
        <authorList>
            <person name="Kane S.R."/>
            <person name="Chakicherla A.Y."/>
            <person name="Chain P.S.G."/>
            <person name="Schmidt R."/>
            <person name="Shin M.W."/>
            <person name="Legler T.C."/>
            <person name="Scow K.M."/>
            <person name="Larimer F.W."/>
            <person name="Lucas S.M."/>
            <person name="Richardson P.M."/>
            <person name="Hristova K.R."/>
        </authorList>
    </citation>
    <scope>NUCLEOTIDE SEQUENCE [LARGE SCALE GENOMIC DNA]</scope>
    <source>
        <strain evidence="15">ATCC BAA-1232 / LMG 22953 / PM1</strain>
        <plasmid evidence="14 15">RPME01</plasmid>
    </source>
</reference>
<dbReference type="CDD" id="cd00984">
    <property type="entry name" value="DnaB_C"/>
    <property type="match status" value="1"/>
</dbReference>
<dbReference type="EC" id="5.6.2.3" evidence="11 12"/>
<evidence type="ECO:0000256" key="10">
    <source>
        <dbReference type="ARBA" id="ARBA00048954"/>
    </source>
</evidence>
<dbReference type="Pfam" id="PF03796">
    <property type="entry name" value="DnaB_C"/>
    <property type="match status" value="1"/>
</dbReference>
<dbReference type="AlphaFoldDB" id="A2SNJ3"/>
<comment type="function">
    <text evidence="12">The main replicative DNA helicase, it participates in initiation and elongation during chromosome replication. Travels ahead of the DNA replisome, separating dsDNA into templates for DNA synthesis. A processive ATP-dependent 5'-3' DNA helicase it has DNA-dependent ATPase activity.</text>
</comment>
<keyword evidence="8 12" id="KW-0238">DNA-binding</keyword>
<dbReference type="Gene3D" id="3.40.50.300">
    <property type="entry name" value="P-loop containing nucleotide triphosphate hydrolases"/>
    <property type="match status" value="1"/>
</dbReference>
<accession>A2SNJ3</accession>
<dbReference type="InterPro" id="IPR027417">
    <property type="entry name" value="P-loop_NTPase"/>
</dbReference>
<evidence type="ECO:0000256" key="2">
    <source>
        <dbReference type="ARBA" id="ARBA00022515"/>
    </source>
</evidence>
<dbReference type="InterPro" id="IPR016136">
    <property type="entry name" value="DNA_helicase_N/primase_C"/>
</dbReference>
<gene>
    <name evidence="14" type="primary">dnaB</name>
    <name evidence="14" type="ordered locus">Mpe_B0357</name>
</gene>
<dbReference type="RefSeq" id="WP_011831720.1">
    <property type="nucleotide sequence ID" value="NC_008826.1"/>
</dbReference>
<dbReference type="InterPro" id="IPR007693">
    <property type="entry name" value="DNA_helicase_DnaB-like_N"/>
</dbReference>
<keyword evidence="9" id="KW-0413">Isomerase</keyword>
<dbReference type="Proteomes" id="UP000000366">
    <property type="component" value="Plasmid RPME01"/>
</dbReference>
<evidence type="ECO:0000313" key="14">
    <source>
        <dbReference type="EMBL" id="ABM97132.1"/>
    </source>
</evidence>
<dbReference type="EMBL" id="CP000556">
    <property type="protein sequence ID" value="ABM97132.1"/>
    <property type="molecule type" value="Genomic_DNA"/>
</dbReference>
<dbReference type="GO" id="GO:1990077">
    <property type="term" value="C:primosome complex"/>
    <property type="evidence" value="ECO:0007669"/>
    <property type="project" value="UniProtKB-UniRule"/>
</dbReference>
<name>A2SNJ3_METPP</name>
<dbReference type="InterPro" id="IPR007692">
    <property type="entry name" value="DNA_helicase_DnaB"/>
</dbReference>
<dbReference type="Pfam" id="PF00772">
    <property type="entry name" value="DnaB"/>
    <property type="match status" value="1"/>
</dbReference>
<organism evidence="14 15">
    <name type="scientific">Methylibium petroleiphilum (strain ATCC BAA-1232 / LMG 22953 / PM1)</name>
    <dbReference type="NCBI Taxonomy" id="420662"/>
    <lineage>
        <taxon>Bacteria</taxon>
        <taxon>Pseudomonadati</taxon>
        <taxon>Pseudomonadota</taxon>
        <taxon>Betaproteobacteria</taxon>
        <taxon>Burkholderiales</taxon>
        <taxon>Sphaerotilaceae</taxon>
        <taxon>Methylibium</taxon>
    </lineage>
</organism>
<comment type="similarity">
    <text evidence="1 12">Belongs to the helicase family. DnaB subfamily.</text>
</comment>
<geneLocation type="plasmid" evidence="14 15">
    <name>RPME01</name>
</geneLocation>
<dbReference type="NCBIfam" id="TIGR00665">
    <property type="entry name" value="DnaB"/>
    <property type="match status" value="1"/>
</dbReference>
<evidence type="ECO:0000313" key="15">
    <source>
        <dbReference type="Proteomes" id="UP000000366"/>
    </source>
</evidence>
<protein>
    <recommendedName>
        <fullName evidence="11 12">Replicative DNA helicase</fullName>
        <ecNumber evidence="11 12">5.6.2.3</ecNumber>
    </recommendedName>
</protein>
<dbReference type="GO" id="GO:0006269">
    <property type="term" value="P:DNA replication, synthesis of primer"/>
    <property type="evidence" value="ECO:0007669"/>
    <property type="project" value="UniProtKB-UniRule"/>
</dbReference>
<dbReference type="GO" id="GO:0043139">
    <property type="term" value="F:5'-3' DNA helicase activity"/>
    <property type="evidence" value="ECO:0007669"/>
    <property type="project" value="UniProtKB-EC"/>
</dbReference>
<dbReference type="PANTHER" id="PTHR30153">
    <property type="entry name" value="REPLICATIVE DNA HELICASE DNAB"/>
    <property type="match status" value="1"/>
</dbReference>
<evidence type="ECO:0000256" key="5">
    <source>
        <dbReference type="ARBA" id="ARBA00022801"/>
    </source>
</evidence>
<feature type="domain" description="SF4 helicase" evidence="13">
    <location>
        <begin position="175"/>
        <end position="441"/>
    </location>
</feature>
<dbReference type="GO" id="GO:0016887">
    <property type="term" value="F:ATP hydrolysis activity"/>
    <property type="evidence" value="ECO:0007669"/>
    <property type="project" value="RHEA"/>
</dbReference>
<dbReference type="InterPro" id="IPR036185">
    <property type="entry name" value="DNA_heli_DnaB-like_N_sf"/>
</dbReference>
<evidence type="ECO:0000256" key="4">
    <source>
        <dbReference type="ARBA" id="ARBA00022741"/>
    </source>
</evidence>
<keyword evidence="14" id="KW-0614">Plasmid</keyword>
<keyword evidence="6 12" id="KW-0347">Helicase</keyword>
<evidence type="ECO:0000256" key="7">
    <source>
        <dbReference type="ARBA" id="ARBA00022840"/>
    </source>
</evidence>
<evidence type="ECO:0000256" key="6">
    <source>
        <dbReference type="ARBA" id="ARBA00022806"/>
    </source>
</evidence>
<sequence>MRTIQAPHSTENECAVLGALLATSGRAYDRIGDVLREADFHHEQHQLIYRAIEALAKAGRPADTITVTDWLEGQRSLQKAGGRSYISEIAGNAPPASNIIRYAEIVVERRMARQLMGVAQALEEIAYEGGDVHARMDRAQSLLLELGEARQSSEPASIDQVLADTVQWVQERHESGETVTGLGTGLLDLDEKTAGLQAGDLIVLAGRPAMGKTALAQTIAEHVAVNDGGVLVFSLEMSLRQSGLRALASQGSVDLRELMNPANIKTDETWTRLCEAMERLSGKNFYIDDSASISCAQMLAKARRHKRKHGLSLIVVDYIQLIDQGASSRGRTEVVSEISRALKLMAKALKVPVIALSQLNRSVETRADKRPVMSDLRESGSIEQDADVIMMMYRDDYYNPNSKFQGVAEVIIAKQRMGPTGRIGLLFEKAFSRFKNYLGALPDPDGKPEPGFGGASYGAFSMGGK</sequence>
<evidence type="ECO:0000256" key="3">
    <source>
        <dbReference type="ARBA" id="ARBA00022705"/>
    </source>
</evidence>
<evidence type="ECO:0000256" key="11">
    <source>
        <dbReference type="NCBIfam" id="TIGR00665"/>
    </source>
</evidence>
<dbReference type="SUPFAM" id="SSF52540">
    <property type="entry name" value="P-loop containing nucleoside triphosphate hydrolases"/>
    <property type="match status" value="1"/>
</dbReference>
<keyword evidence="2 12" id="KW-0639">Primosome</keyword>
<evidence type="ECO:0000256" key="8">
    <source>
        <dbReference type="ARBA" id="ARBA00023125"/>
    </source>
</evidence>
<dbReference type="InterPro" id="IPR007694">
    <property type="entry name" value="DNA_helicase_DnaB-like_C"/>
</dbReference>
<keyword evidence="5 12" id="KW-0378">Hydrolase</keyword>
<evidence type="ECO:0000256" key="9">
    <source>
        <dbReference type="ARBA" id="ARBA00023235"/>
    </source>
</evidence>
<dbReference type="GO" id="GO:0003677">
    <property type="term" value="F:DNA binding"/>
    <property type="evidence" value="ECO:0007669"/>
    <property type="project" value="UniProtKB-UniRule"/>
</dbReference>